<dbReference type="RefSeq" id="WP_230223820.1">
    <property type="nucleotide sequence ID" value="NZ_JAJKFT010000010.1"/>
</dbReference>
<evidence type="ECO:0000313" key="4">
    <source>
        <dbReference type="Proteomes" id="UP001139103"/>
    </source>
</evidence>
<evidence type="ECO:0000256" key="1">
    <source>
        <dbReference type="SAM" id="Phobius"/>
    </source>
</evidence>
<keyword evidence="4" id="KW-1185">Reference proteome</keyword>
<dbReference type="SUPFAM" id="SSF54523">
    <property type="entry name" value="Pili subunits"/>
    <property type="match status" value="1"/>
</dbReference>
<name>A0A9X1SIG6_9BACT</name>
<dbReference type="EMBL" id="JAJKFT010000010">
    <property type="protein sequence ID" value="MCC9631588.1"/>
    <property type="molecule type" value="Genomic_DNA"/>
</dbReference>
<accession>A0A9X1SIG6</accession>
<protein>
    <submittedName>
        <fullName evidence="3">DUF1559 domain-containing protein</fullName>
    </submittedName>
</protein>
<dbReference type="InterPro" id="IPR027558">
    <property type="entry name" value="Pre_pil_HX9DG_C"/>
</dbReference>
<dbReference type="PANTHER" id="PTHR30093">
    <property type="entry name" value="GENERAL SECRETION PATHWAY PROTEIN G"/>
    <property type="match status" value="1"/>
</dbReference>
<feature type="transmembrane region" description="Helical" evidence="1">
    <location>
        <begin position="20"/>
        <end position="38"/>
    </location>
</feature>
<dbReference type="Proteomes" id="UP001139103">
    <property type="component" value="Unassembled WGS sequence"/>
</dbReference>
<dbReference type="InterPro" id="IPR045584">
    <property type="entry name" value="Pilin-like"/>
</dbReference>
<dbReference type="NCBIfam" id="TIGR02532">
    <property type="entry name" value="IV_pilin_GFxxxE"/>
    <property type="match status" value="1"/>
</dbReference>
<sequence length="321" mass="35420">MNKFVYGYRYARTGFTLVELLVVIAIIGVLIALLLPAVQQAREAARRTQCKSNLKQLGLALHNYHDIHQSFPPGTLISTGDFTAANIAAWGWNAFLLPQLEQVNLYEQLTVSTRDLHAVMKDAGTRPLSQTRLSVFRCPTDTATDTNDQRRFTNAVYGDIAAGTSNYVGVTGARWSMAEQWKTNGRDPFGMLWPLSRTRFADVTDGTSNTFVIGEREWRDYAATWIGVRNYNGTGNWGLQQSLGLVDVKLNIGDVEGQRGFSSQHAGGAFFLFGDGRVSFIQEDIDFNSGGVNQASPPASQIGLFQRLGRRSDGHVVSEAF</sequence>
<gene>
    <name evidence="3" type="ORF">LOC68_24590</name>
</gene>
<evidence type="ECO:0000313" key="3">
    <source>
        <dbReference type="EMBL" id="MCC9631588.1"/>
    </source>
</evidence>
<keyword evidence="1" id="KW-1133">Transmembrane helix</keyword>
<keyword evidence="1" id="KW-0812">Transmembrane</keyword>
<organism evidence="3 4">
    <name type="scientific">Blastopirellula sediminis</name>
    <dbReference type="NCBI Taxonomy" id="2894196"/>
    <lineage>
        <taxon>Bacteria</taxon>
        <taxon>Pseudomonadati</taxon>
        <taxon>Planctomycetota</taxon>
        <taxon>Planctomycetia</taxon>
        <taxon>Pirellulales</taxon>
        <taxon>Pirellulaceae</taxon>
        <taxon>Blastopirellula</taxon>
    </lineage>
</organism>
<dbReference type="AlphaFoldDB" id="A0A9X1SIG6"/>
<dbReference type="Pfam" id="PF07963">
    <property type="entry name" value="N_methyl"/>
    <property type="match status" value="1"/>
</dbReference>
<reference evidence="3" key="1">
    <citation type="submission" date="2021-11" db="EMBL/GenBank/DDBJ databases">
        <title>Genome sequence.</title>
        <authorList>
            <person name="Sun Q."/>
        </authorList>
    </citation>
    <scope>NUCLEOTIDE SEQUENCE</scope>
    <source>
        <strain evidence="3">JC732</strain>
    </source>
</reference>
<evidence type="ECO:0000259" key="2">
    <source>
        <dbReference type="Pfam" id="PF07596"/>
    </source>
</evidence>
<dbReference type="InterPro" id="IPR012902">
    <property type="entry name" value="N_methyl_site"/>
</dbReference>
<keyword evidence="1" id="KW-0472">Membrane</keyword>
<proteinExistence type="predicted"/>
<dbReference type="Pfam" id="PF07596">
    <property type="entry name" value="SBP_bac_10"/>
    <property type="match status" value="1"/>
</dbReference>
<feature type="domain" description="DUF1559" evidence="2">
    <location>
        <begin position="39"/>
        <end position="287"/>
    </location>
</feature>
<dbReference type="PROSITE" id="PS00409">
    <property type="entry name" value="PROKAR_NTER_METHYL"/>
    <property type="match status" value="1"/>
</dbReference>
<comment type="caution">
    <text evidence="3">The sequence shown here is derived from an EMBL/GenBank/DDBJ whole genome shotgun (WGS) entry which is preliminary data.</text>
</comment>
<dbReference type="InterPro" id="IPR011453">
    <property type="entry name" value="DUF1559"/>
</dbReference>
<dbReference type="Gene3D" id="3.30.700.10">
    <property type="entry name" value="Glycoprotein, Type 4 Pilin"/>
    <property type="match status" value="1"/>
</dbReference>
<dbReference type="PANTHER" id="PTHR30093:SF2">
    <property type="entry name" value="TYPE II SECRETION SYSTEM PROTEIN H"/>
    <property type="match status" value="1"/>
</dbReference>
<dbReference type="NCBIfam" id="TIGR04294">
    <property type="entry name" value="pre_pil_HX9DG"/>
    <property type="match status" value="1"/>
</dbReference>